<accession>A0ACB8R9Y7</accession>
<evidence type="ECO:0000313" key="2">
    <source>
        <dbReference type="Proteomes" id="UP000814033"/>
    </source>
</evidence>
<proteinExistence type="predicted"/>
<gene>
    <name evidence="1" type="ORF">FA95DRAFT_826507</name>
</gene>
<reference evidence="1" key="2">
    <citation type="journal article" date="2022" name="New Phytol.">
        <title>Evolutionary transition to the ectomycorrhizal habit in the genomes of a hyperdiverse lineage of mushroom-forming fungi.</title>
        <authorList>
            <person name="Looney B."/>
            <person name="Miyauchi S."/>
            <person name="Morin E."/>
            <person name="Drula E."/>
            <person name="Courty P.E."/>
            <person name="Kohler A."/>
            <person name="Kuo A."/>
            <person name="LaButti K."/>
            <person name="Pangilinan J."/>
            <person name="Lipzen A."/>
            <person name="Riley R."/>
            <person name="Andreopoulos W."/>
            <person name="He G."/>
            <person name="Johnson J."/>
            <person name="Nolan M."/>
            <person name="Tritt A."/>
            <person name="Barry K.W."/>
            <person name="Grigoriev I.V."/>
            <person name="Nagy L.G."/>
            <person name="Hibbett D."/>
            <person name="Henrissat B."/>
            <person name="Matheny P.B."/>
            <person name="Labbe J."/>
            <person name="Martin F.M."/>
        </authorList>
    </citation>
    <scope>NUCLEOTIDE SEQUENCE</scope>
    <source>
        <strain evidence="1">FP105234-sp</strain>
    </source>
</reference>
<sequence length="128" mass="13988">MAYIASHPLPPLSFSSSSHSQYGFCVFLHLRHHAAPQARRPHQQHAPTLPRPSPPRRTSLHWSSANHPAHIESTPVALLGLLPVAIVDPPPSSSPWDVVEVVSAPQPHALSSVEKVPDAFDLQPRGHR</sequence>
<name>A0ACB8R9Y7_9AGAM</name>
<keyword evidence="2" id="KW-1185">Reference proteome</keyword>
<comment type="caution">
    <text evidence="1">The sequence shown here is derived from an EMBL/GenBank/DDBJ whole genome shotgun (WGS) entry which is preliminary data.</text>
</comment>
<dbReference type="EMBL" id="MU276172">
    <property type="protein sequence ID" value="KAI0040732.1"/>
    <property type="molecule type" value="Genomic_DNA"/>
</dbReference>
<dbReference type="Proteomes" id="UP000814033">
    <property type="component" value="Unassembled WGS sequence"/>
</dbReference>
<evidence type="ECO:0000313" key="1">
    <source>
        <dbReference type="EMBL" id="KAI0040732.1"/>
    </source>
</evidence>
<organism evidence="1 2">
    <name type="scientific">Auriscalpium vulgare</name>
    <dbReference type="NCBI Taxonomy" id="40419"/>
    <lineage>
        <taxon>Eukaryota</taxon>
        <taxon>Fungi</taxon>
        <taxon>Dikarya</taxon>
        <taxon>Basidiomycota</taxon>
        <taxon>Agaricomycotina</taxon>
        <taxon>Agaricomycetes</taxon>
        <taxon>Russulales</taxon>
        <taxon>Auriscalpiaceae</taxon>
        <taxon>Auriscalpium</taxon>
    </lineage>
</organism>
<reference evidence="1" key="1">
    <citation type="submission" date="2021-02" db="EMBL/GenBank/DDBJ databases">
        <authorList>
            <consortium name="DOE Joint Genome Institute"/>
            <person name="Ahrendt S."/>
            <person name="Looney B.P."/>
            <person name="Miyauchi S."/>
            <person name="Morin E."/>
            <person name="Drula E."/>
            <person name="Courty P.E."/>
            <person name="Chicoki N."/>
            <person name="Fauchery L."/>
            <person name="Kohler A."/>
            <person name="Kuo A."/>
            <person name="Labutti K."/>
            <person name="Pangilinan J."/>
            <person name="Lipzen A."/>
            <person name="Riley R."/>
            <person name="Andreopoulos W."/>
            <person name="He G."/>
            <person name="Johnson J."/>
            <person name="Barry K.W."/>
            <person name="Grigoriev I.V."/>
            <person name="Nagy L."/>
            <person name="Hibbett D."/>
            <person name="Henrissat B."/>
            <person name="Matheny P.B."/>
            <person name="Labbe J."/>
            <person name="Martin F."/>
        </authorList>
    </citation>
    <scope>NUCLEOTIDE SEQUENCE</scope>
    <source>
        <strain evidence="1">FP105234-sp</strain>
    </source>
</reference>
<protein>
    <submittedName>
        <fullName evidence="1">Uncharacterized protein</fullName>
    </submittedName>
</protein>